<proteinExistence type="predicted"/>
<dbReference type="EMBL" id="BSUL01000001">
    <property type="protein sequence ID" value="GMA29907.1"/>
    <property type="molecule type" value="Genomic_DNA"/>
</dbReference>
<dbReference type="RefSeq" id="WP_284228855.1">
    <property type="nucleotide sequence ID" value="NZ_BSUL01000001.1"/>
</dbReference>
<organism evidence="1 4">
    <name type="scientific">Arenivirga flava</name>
    <dbReference type="NCBI Taxonomy" id="1930060"/>
    <lineage>
        <taxon>Bacteria</taxon>
        <taxon>Bacillati</taxon>
        <taxon>Actinomycetota</taxon>
        <taxon>Actinomycetes</taxon>
        <taxon>Micrococcales</taxon>
        <taxon>Microbacteriaceae</taxon>
        <taxon>Arenivirga</taxon>
    </lineage>
</organism>
<reference evidence="1 4" key="1">
    <citation type="journal article" date="2014" name="Int. J. Syst. Evol. Microbiol.">
        <title>Complete genome sequence of Corynebacterium casei LMG S-19264T (=DSM 44701T), isolated from a smear-ripened cheese.</title>
        <authorList>
            <consortium name="US DOE Joint Genome Institute (JGI-PGF)"/>
            <person name="Walter F."/>
            <person name="Albersmeier A."/>
            <person name="Kalinowski J."/>
            <person name="Ruckert C."/>
        </authorList>
    </citation>
    <scope>NUCLEOTIDE SEQUENCE [LARGE SCALE GENOMIC DNA]</scope>
    <source>
        <strain evidence="1 4">NBRC 112289</strain>
    </source>
</reference>
<accession>A0AA37XAL8</accession>
<dbReference type="AlphaFoldDB" id="A0AA37XAL8"/>
<gene>
    <name evidence="1" type="ORF">GCM10025874_00450</name>
    <name evidence="2" type="ORF">GCM10025874_31600</name>
    <name evidence="3" type="ORF">GCM10025874_32170</name>
</gene>
<dbReference type="EMBL" id="BSUL01000002">
    <property type="protein sequence ID" value="GMA29964.1"/>
    <property type="molecule type" value="Genomic_DNA"/>
</dbReference>
<dbReference type="Proteomes" id="UP001157160">
    <property type="component" value="Unassembled WGS sequence"/>
</dbReference>
<dbReference type="EMBL" id="BSUL01000001">
    <property type="protein sequence ID" value="GMA26792.1"/>
    <property type="molecule type" value="Genomic_DNA"/>
</dbReference>
<keyword evidence="4" id="KW-1185">Reference proteome</keyword>
<reference evidence="1" key="2">
    <citation type="submission" date="2023-02" db="EMBL/GenBank/DDBJ databases">
        <authorList>
            <person name="Sun Q."/>
            <person name="Mori K."/>
        </authorList>
    </citation>
    <scope>NUCLEOTIDE SEQUENCE</scope>
    <source>
        <strain evidence="1">NBRC 112289</strain>
    </source>
</reference>
<comment type="caution">
    <text evidence="1">The sequence shown here is derived from an EMBL/GenBank/DDBJ whole genome shotgun (WGS) entry which is preliminary data.</text>
</comment>
<protein>
    <submittedName>
        <fullName evidence="1">Uncharacterized protein</fullName>
    </submittedName>
</protein>
<evidence type="ECO:0000313" key="2">
    <source>
        <dbReference type="EMBL" id="GMA29907.1"/>
    </source>
</evidence>
<evidence type="ECO:0000313" key="1">
    <source>
        <dbReference type="EMBL" id="GMA26792.1"/>
    </source>
</evidence>
<name>A0AA37XAL8_9MICO</name>
<sequence length="133" mass="14859">MTDKKHPLEGAEIHFLRSITVYLGQRQSRVFDRGETLTLTAEILEFSRDRLGQSWFETELAKGSASLKIARGAWPEGVPTWIAGDAAWATAREQARLEAWAHPTLEEQLAARAEVNRVYGPAVTSRTLGQVVR</sequence>
<evidence type="ECO:0000313" key="3">
    <source>
        <dbReference type="EMBL" id="GMA29964.1"/>
    </source>
</evidence>
<evidence type="ECO:0000313" key="4">
    <source>
        <dbReference type="Proteomes" id="UP001157160"/>
    </source>
</evidence>